<sequence>MSKKSKRPQVPTALHAELTEYSSLLRALRTSATADLATHLTQGSRSSPAPSDDVSLVDCDEREEHATEEPPPTEHFSSEVGSSRPTSPVLSRVPGKGKQRDTWTRWPLLAGDVHVPEWSLPDEVRHITECVLASPKGQAPLHHRDVGTTFSGPGESSSMPDLPPKSDEADDAIALSESSLGLQALTADAAAFLARVLALVSAHVPAAEKSMQNRVRPISWETVVDVACAHGVVTPSIARTVHERMSRIYPPSQPHGIHRAEHLLASNEPLAKILSKHDDDLLAVPVLPSEVVQPVKRKRGPYKKRNASSEVDVESPKRMRSEEG</sequence>
<reference evidence="2 3" key="1">
    <citation type="journal article" date="2019" name="Nat. Ecol. Evol.">
        <title>Megaphylogeny resolves global patterns of mushroom evolution.</title>
        <authorList>
            <person name="Varga T."/>
            <person name="Krizsan K."/>
            <person name="Foldi C."/>
            <person name="Dima B."/>
            <person name="Sanchez-Garcia M."/>
            <person name="Sanchez-Ramirez S."/>
            <person name="Szollosi G.J."/>
            <person name="Szarkandi J.G."/>
            <person name="Papp V."/>
            <person name="Albert L."/>
            <person name="Andreopoulos W."/>
            <person name="Angelini C."/>
            <person name="Antonin V."/>
            <person name="Barry K.W."/>
            <person name="Bougher N.L."/>
            <person name="Buchanan P."/>
            <person name="Buyck B."/>
            <person name="Bense V."/>
            <person name="Catcheside P."/>
            <person name="Chovatia M."/>
            <person name="Cooper J."/>
            <person name="Damon W."/>
            <person name="Desjardin D."/>
            <person name="Finy P."/>
            <person name="Geml J."/>
            <person name="Haridas S."/>
            <person name="Hughes K."/>
            <person name="Justo A."/>
            <person name="Karasinski D."/>
            <person name="Kautmanova I."/>
            <person name="Kiss B."/>
            <person name="Kocsube S."/>
            <person name="Kotiranta H."/>
            <person name="LaButti K.M."/>
            <person name="Lechner B.E."/>
            <person name="Liimatainen K."/>
            <person name="Lipzen A."/>
            <person name="Lukacs Z."/>
            <person name="Mihaltcheva S."/>
            <person name="Morgado L.N."/>
            <person name="Niskanen T."/>
            <person name="Noordeloos M.E."/>
            <person name="Ohm R.A."/>
            <person name="Ortiz-Santana B."/>
            <person name="Ovrebo C."/>
            <person name="Racz N."/>
            <person name="Riley R."/>
            <person name="Savchenko A."/>
            <person name="Shiryaev A."/>
            <person name="Soop K."/>
            <person name="Spirin V."/>
            <person name="Szebenyi C."/>
            <person name="Tomsovsky M."/>
            <person name="Tulloss R.E."/>
            <person name="Uehling J."/>
            <person name="Grigoriev I.V."/>
            <person name="Vagvolgyi C."/>
            <person name="Papp T."/>
            <person name="Martin F.M."/>
            <person name="Miettinen O."/>
            <person name="Hibbett D.S."/>
            <person name="Nagy L.G."/>
        </authorList>
    </citation>
    <scope>NUCLEOTIDE SEQUENCE [LARGE SCALE GENOMIC DNA]</scope>
    <source>
        <strain evidence="2 3">HHB13444</strain>
    </source>
</reference>
<feature type="compositionally biased region" description="Polar residues" evidence="1">
    <location>
        <begin position="79"/>
        <end position="89"/>
    </location>
</feature>
<feature type="compositionally biased region" description="Basic residues" evidence="1">
    <location>
        <begin position="295"/>
        <end position="306"/>
    </location>
</feature>
<feature type="region of interest" description="Disordered" evidence="1">
    <location>
        <begin position="39"/>
        <end position="98"/>
    </location>
</feature>
<dbReference type="InParanoid" id="A0A5C3NYC4"/>
<accession>A0A5C3NYC4</accession>
<evidence type="ECO:0000313" key="2">
    <source>
        <dbReference type="EMBL" id="TFK82456.1"/>
    </source>
</evidence>
<evidence type="ECO:0000256" key="1">
    <source>
        <dbReference type="SAM" id="MobiDB-lite"/>
    </source>
</evidence>
<gene>
    <name evidence="2" type="ORF">K466DRAFT_530362</name>
</gene>
<protein>
    <submittedName>
        <fullName evidence="2">Uncharacterized protein</fullName>
    </submittedName>
</protein>
<dbReference type="Proteomes" id="UP000308197">
    <property type="component" value="Unassembled WGS sequence"/>
</dbReference>
<proteinExistence type="predicted"/>
<feature type="region of interest" description="Disordered" evidence="1">
    <location>
        <begin position="294"/>
        <end position="324"/>
    </location>
</feature>
<feature type="region of interest" description="Disordered" evidence="1">
    <location>
        <begin position="138"/>
        <end position="168"/>
    </location>
</feature>
<feature type="compositionally biased region" description="Polar residues" evidence="1">
    <location>
        <begin position="148"/>
        <end position="159"/>
    </location>
</feature>
<feature type="compositionally biased region" description="Basic and acidic residues" evidence="1">
    <location>
        <begin position="314"/>
        <end position="324"/>
    </location>
</feature>
<evidence type="ECO:0000313" key="3">
    <source>
        <dbReference type="Proteomes" id="UP000308197"/>
    </source>
</evidence>
<organism evidence="2 3">
    <name type="scientific">Polyporus arcularius HHB13444</name>
    <dbReference type="NCBI Taxonomy" id="1314778"/>
    <lineage>
        <taxon>Eukaryota</taxon>
        <taxon>Fungi</taxon>
        <taxon>Dikarya</taxon>
        <taxon>Basidiomycota</taxon>
        <taxon>Agaricomycotina</taxon>
        <taxon>Agaricomycetes</taxon>
        <taxon>Polyporales</taxon>
        <taxon>Polyporaceae</taxon>
        <taxon>Polyporus</taxon>
    </lineage>
</organism>
<dbReference type="EMBL" id="ML211484">
    <property type="protein sequence ID" value="TFK82456.1"/>
    <property type="molecule type" value="Genomic_DNA"/>
</dbReference>
<keyword evidence="3" id="KW-1185">Reference proteome</keyword>
<name>A0A5C3NYC4_9APHY</name>
<feature type="compositionally biased region" description="Polar residues" evidence="1">
    <location>
        <begin position="39"/>
        <end position="49"/>
    </location>
</feature>
<dbReference type="AlphaFoldDB" id="A0A5C3NYC4"/>